<dbReference type="GO" id="GO:0005737">
    <property type="term" value="C:cytoplasm"/>
    <property type="evidence" value="ECO:0007669"/>
    <property type="project" value="TreeGrafter"/>
</dbReference>
<keyword evidence="2" id="KW-0479">Metal-binding</keyword>
<dbReference type="Pfam" id="PF03328">
    <property type="entry name" value="HpcH_HpaI"/>
    <property type="match status" value="1"/>
</dbReference>
<protein>
    <submittedName>
        <fullName evidence="5">Aldolase</fullName>
    </submittedName>
</protein>
<dbReference type="SUPFAM" id="SSF51621">
    <property type="entry name" value="Phosphoenolpyruvate/pyruvate domain"/>
    <property type="match status" value="1"/>
</dbReference>
<comment type="caution">
    <text evidence="5">The sequence shown here is derived from an EMBL/GenBank/DDBJ whole genome shotgun (WGS) entry which is preliminary data.</text>
</comment>
<dbReference type="OrthoDB" id="9802624at2"/>
<evidence type="ECO:0000313" key="6">
    <source>
        <dbReference type="Proteomes" id="UP000058012"/>
    </source>
</evidence>
<dbReference type="GO" id="GO:0016832">
    <property type="term" value="F:aldehyde-lyase activity"/>
    <property type="evidence" value="ECO:0007669"/>
    <property type="project" value="TreeGrafter"/>
</dbReference>
<evidence type="ECO:0000256" key="2">
    <source>
        <dbReference type="ARBA" id="ARBA00022723"/>
    </source>
</evidence>
<evidence type="ECO:0000259" key="4">
    <source>
        <dbReference type="Pfam" id="PF03328"/>
    </source>
</evidence>
<comment type="similarity">
    <text evidence="1">Belongs to the HpcH/HpaI aldolase family.</text>
</comment>
<dbReference type="Proteomes" id="UP000058012">
    <property type="component" value="Unassembled WGS sequence"/>
</dbReference>
<dbReference type="STRING" id="1117702.AQZ52_14240"/>
<dbReference type="InterPro" id="IPR050251">
    <property type="entry name" value="HpcH-HpaI_aldolase"/>
</dbReference>
<dbReference type="InterPro" id="IPR040442">
    <property type="entry name" value="Pyrv_kinase-like_dom_sf"/>
</dbReference>
<dbReference type="InterPro" id="IPR005000">
    <property type="entry name" value="Aldolase/citrate-lyase_domain"/>
</dbReference>
<keyword evidence="6" id="KW-1185">Reference proteome</keyword>
<evidence type="ECO:0000256" key="3">
    <source>
        <dbReference type="ARBA" id="ARBA00023239"/>
    </source>
</evidence>
<dbReference type="Gene3D" id="3.20.20.60">
    <property type="entry name" value="Phosphoenolpyruvate-binding domains"/>
    <property type="match status" value="1"/>
</dbReference>
<dbReference type="InterPro" id="IPR015813">
    <property type="entry name" value="Pyrv/PenolPyrv_kinase-like_dom"/>
</dbReference>
<gene>
    <name evidence="5" type="ORF">AQZ52_14240</name>
</gene>
<accession>A0A117UTK9</accession>
<dbReference type="PANTHER" id="PTHR30502">
    <property type="entry name" value="2-KETO-3-DEOXY-L-RHAMNONATE ALDOLASE"/>
    <property type="match status" value="1"/>
</dbReference>
<dbReference type="EMBL" id="LLZS01000009">
    <property type="protein sequence ID" value="KUR70588.1"/>
    <property type="molecule type" value="Genomic_DNA"/>
</dbReference>
<organism evidence="5 6">
    <name type="scientific">Novosphingobium fuchskuhlense</name>
    <dbReference type="NCBI Taxonomy" id="1117702"/>
    <lineage>
        <taxon>Bacteria</taxon>
        <taxon>Pseudomonadati</taxon>
        <taxon>Pseudomonadota</taxon>
        <taxon>Alphaproteobacteria</taxon>
        <taxon>Sphingomonadales</taxon>
        <taxon>Sphingomonadaceae</taxon>
        <taxon>Novosphingobium</taxon>
    </lineage>
</organism>
<name>A0A117UTK9_9SPHN</name>
<evidence type="ECO:0000256" key="1">
    <source>
        <dbReference type="ARBA" id="ARBA00005568"/>
    </source>
</evidence>
<proteinExistence type="inferred from homology"/>
<sequence length="253" mass="26626">MLKQRIASGAPILGTFVKTPHPHVVEVLASSGLDCICLDAEHAPFDRRDLDLCIMAARAGSLATLVRTQSSTAHDILNALDCGADGIVVPHVRSADEARSIVARSHYGRGGGPTRRGYAGSSRAAEYGQRTIADHMRASAERTVIVAQIEDLEAIDNIDAIAAVDGIDALFVGRIDLTVALGCTSPDDPLVIEAVKHVLSAAQKAGRPSGLFTPRPADVALWRDHGASLFLLGSDHGFLRSGAAQLRTQAGLD</sequence>
<dbReference type="AlphaFoldDB" id="A0A117UTK9"/>
<feature type="domain" description="HpcH/HpaI aldolase/citrate lyase" evidence="4">
    <location>
        <begin position="14"/>
        <end position="237"/>
    </location>
</feature>
<reference evidence="5 6" key="1">
    <citation type="submission" date="2015-10" db="EMBL/GenBank/DDBJ databases">
        <title>Draft genome sequence of Novosphingobium fuchskuhlense DSM 25065 isolated from a surface water sample of the southwest basin of Lake Grosse Fuchskuhle.</title>
        <authorList>
            <person name="Ruckert C."/>
            <person name="Winkler A."/>
            <person name="Glaeser J."/>
            <person name="Grossart H.-P."/>
            <person name="Kalinowski J."/>
            <person name="Glaeser S."/>
        </authorList>
    </citation>
    <scope>NUCLEOTIDE SEQUENCE [LARGE SCALE GENOMIC DNA]</scope>
    <source>
        <strain evidence="5 6">FNE08-7</strain>
    </source>
</reference>
<dbReference type="PANTHER" id="PTHR30502:SF0">
    <property type="entry name" value="PHOSPHOENOLPYRUVATE CARBOXYLASE FAMILY PROTEIN"/>
    <property type="match status" value="1"/>
</dbReference>
<keyword evidence="3" id="KW-0456">Lyase</keyword>
<evidence type="ECO:0000313" key="5">
    <source>
        <dbReference type="EMBL" id="KUR70588.1"/>
    </source>
</evidence>
<dbReference type="GO" id="GO:0046872">
    <property type="term" value="F:metal ion binding"/>
    <property type="evidence" value="ECO:0007669"/>
    <property type="project" value="UniProtKB-KW"/>
</dbReference>